<accession>A0A378JIC7</accession>
<dbReference type="RefSeq" id="WP_115330615.1">
    <property type="nucleotide sequence ID" value="NZ_CAAAHP010000001.1"/>
</dbReference>
<dbReference type="AlphaFoldDB" id="A0A378JIC7"/>
<organism evidence="1 2">
    <name type="scientific">Legionella busanensis</name>
    <dbReference type="NCBI Taxonomy" id="190655"/>
    <lineage>
        <taxon>Bacteria</taxon>
        <taxon>Pseudomonadati</taxon>
        <taxon>Pseudomonadota</taxon>
        <taxon>Gammaproteobacteria</taxon>
        <taxon>Legionellales</taxon>
        <taxon>Legionellaceae</taxon>
        <taxon>Legionella</taxon>
    </lineage>
</organism>
<dbReference type="Proteomes" id="UP000254794">
    <property type="component" value="Unassembled WGS sequence"/>
</dbReference>
<proteinExistence type="predicted"/>
<dbReference type="EMBL" id="UGOD01000001">
    <property type="protein sequence ID" value="STX50945.1"/>
    <property type="molecule type" value="Genomic_DNA"/>
</dbReference>
<keyword evidence="2" id="KW-1185">Reference proteome</keyword>
<reference evidence="1 2" key="1">
    <citation type="submission" date="2018-06" db="EMBL/GenBank/DDBJ databases">
        <authorList>
            <consortium name="Pathogen Informatics"/>
            <person name="Doyle S."/>
        </authorList>
    </citation>
    <scope>NUCLEOTIDE SEQUENCE [LARGE SCALE GENOMIC DNA]</scope>
    <source>
        <strain evidence="1 2">NCTC13316</strain>
    </source>
</reference>
<evidence type="ECO:0000313" key="2">
    <source>
        <dbReference type="Proteomes" id="UP000254794"/>
    </source>
</evidence>
<sequence>MASNTADILKLLSDTRFFNSSRQTSVVFSNGSSITFNQTHSTNLLEIDGHRYSLDDPNAVVNMPQSTRETFWSICSEKAKDSDLYRTYARAILVKNDISLDRFNSEKVKLAIINNASDFAKLISSCKQYGHTDALQDLQNWEEDQLVTLVKKASNIKELVKIFNQLGYKSPLTTLKNIEPTYLNILLENAYNAGECLKGLIKIGYQDALTLLLSIEASKLTNLLNNHYNSLEVIKGFAKLGYQNAFNKFIELTPEQNNVFVNNHYNCFEVIKGFAKLGYQNAFNKFLALTPEQNNVLVNNHYNCFEVMKSLLKLGHRDPFLTFFSIEPQNRQLVLDNHYNSFELINFFQKINYSNPLQTFFDLDPTTRHLYLNNTYAAKEIMSALYKQGKNDPLSYLKKLGNDAFITMANSQYEYVSRIKRGVNLELEFLPAVLVNNEFSSSLKAFLQLINKQESNTSLLAELNVDEKQLEQFKDSYTHKIVNKPVRLDGDLFDLDTLTNLKVDKEGYRANPLTQEKFLLSDLQPAKDVQRKLSEIIENAQVEKARNQSSFTL</sequence>
<name>A0A378JIC7_9GAMM</name>
<protein>
    <submittedName>
        <fullName evidence="1">Uncharacterized protein</fullName>
    </submittedName>
</protein>
<gene>
    <name evidence="1" type="ORF">NCTC13316_01034</name>
</gene>
<evidence type="ECO:0000313" key="1">
    <source>
        <dbReference type="EMBL" id="STX50945.1"/>
    </source>
</evidence>
<dbReference type="OrthoDB" id="5650172at2"/>